<name>A0A4V3CWF7_9HYPH</name>
<comment type="subcellular location">
    <subcellularLocation>
        <location evidence="2">Membrane</location>
    </subcellularLocation>
</comment>
<feature type="transmembrane region" description="Helical" evidence="13">
    <location>
        <begin position="46"/>
        <end position="66"/>
    </location>
</feature>
<dbReference type="Pfam" id="PF00512">
    <property type="entry name" value="HisKA"/>
    <property type="match status" value="1"/>
</dbReference>
<feature type="domain" description="Histidine kinase" evidence="14">
    <location>
        <begin position="253"/>
        <end position="474"/>
    </location>
</feature>
<dbReference type="PROSITE" id="PS50109">
    <property type="entry name" value="HIS_KIN"/>
    <property type="match status" value="1"/>
</dbReference>
<organism evidence="15 16">
    <name type="scientific">Oharaeibacter diazotrophicus</name>
    <dbReference type="NCBI Taxonomy" id="1920512"/>
    <lineage>
        <taxon>Bacteria</taxon>
        <taxon>Pseudomonadati</taxon>
        <taxon>Pseudomonadota</taxon>
        <taxon>Alphaproteobacteria</taxon>
        <taxon>Hyphomicrobiales</taxon>
        <taxon>Pleomorphomonadaceae</taxon>
        <taxon>Oharaeibacter</taxon>
    </lineage>
</organism>
<evidence type="ECO:0000256" key="2">
    <source>
        <dbReference type="ARBA" id="ARBA00004370"/>
    </source>
</evidence>
<evidence type="ECO:0000256" key="13">
    <source>
        <dbReference type="SAM" id="Phobius"/>
    </source>
</evidence>
<dbReference type="Proteomes" id="UP000294547">
    <property type="component" value="Unassembled WGS sequence"/>
</dbReference>
<keyword evidence="9" id="KW-0902">Two-component regulatory system</keyword>
<keyword evidence="8" id="KW-0067">ATP-binding</keyword>
<evidence type="ECO:0000256" key="6">
    <source>
        <dbReference type="ARBA" id="ARBA00022741"/>
    </source>
</evidence>
<keyword evidence="11" id="KW-0175">Coiled coil</keyword>
<evidence type="ECO:0000256" key="3">
    <source>
        <dbReference type="ARBA" id="ARBA00012438"/>
    </source>
</evidence>
<feature type="transmembrane region" description="Helical" evidence="13">
    <location>
        <begin position="184"/>
        <end position="203"/>
    </location>
</feature>
<evidence type="ECO:0000256" key="9">
    <source>
        <dbReference type="ARBA" id="ARBA00023012"/>
    </source>
</evidence>
<keyword evidence="6" id="KW-0547">Nucleotide-binding</keyword>
<feature type="compositionally biased region" description="Basic and acidic residues" evidence="12">
    <location>
        <begin position="488"/>
        <end position="503"/>
    </location>
</feature>
<evidence type="ECO:0000256" key="4">
    <source>
        <dbReference type="ARBA" id="ARBA00022553"/>
    </source>
</evidence>
<keyword evidence="16" id="KW-1185">Reference proteome</keyword>
<evidence type="ECO:0000313" key="16">
    <source>
        <dbReference type="Proteomes" id="UP000294547"/>
    </source>
</evidence>
<evidence type="ECO:0000256" key="1">
    <source>
        <dbReference type="ARBA" id="ARBA00000085"/>
    </source>
</evidence>
<keyword evidence="13" id="KW-1133">Transmembrane helix</keyword>
<evidence type="ECO:0000256" key="5">
    <source>
        <dbReference type="ARBA" id="ARBA00022679"/>
    </source>
</evidence>
<dbReference type="GO" id="GO:0005886">
    <property type="term" value="C:plasma membrane"/>
    <property type="evidence" value="ECO:0007669"/>
    <property type="project" value="TreeGrafter"/>
</dbReference>
<dbReference type="InterPro" id="IPR036097">
    <property type="entry name" value="HisK_dim/P_sf"/>
</dbReference>
<dbReference type="InterPro" id="IPR036890">
    <property type="entry name" value="HATPase_C_sf"/>
</dbReference>
<feature type="transmembrane region" description="Helical" evidence="13">
    <location>
        <begin position="72"/>
        <end position="89"/>
    </location>
</feature>
<feature type="transmembrane region" description="Helical" evidence="13">
    <location>
        <begin position="110"/>
        <end position="129"/>
    </location>
</feature>
<accession>A0A4V3CWF7</accession>
<dbReference type="AlphaFoldDB" id="A0A4V3CWF7"/>
<dbReference type="InterPro" id="IPR005467">
    <property type="entry name" value="His_kinase_dom"/>
</dbReference>
<keyword evidence="5" id="KW-0808">Transferase</keyword>
<keyword evidence="7 15" id="KW-0418">Kinase</keyword>
<gene>
    <name evidence="15" type="ORF">EDD54_0066</name>
</gene>
<dbReference type="EMBL" id="SNXY01000006">
    <property type="protein sequence ID" value="TDP86198.1"/>
    <property type="molecule type" value="Genomic_DNA"/>
</dbReference>
<evidence type="ECO:0000256" key="7">
    <source>
        <dbReference type="ARBA" id="ARBA00022777"/>
    </source>
</evidence>
<dbReference type="SUPFAM" id="SSF55874">
    <property type="entry name" value="ATPase domain of HSP90 chaperone/DNA topoisomerase II/histidine kinase"/>
    <property type="match status" value="1"/>
</dbReference>
<protein>
    <recommendedName>
        <fullName evidence="3">histidine kinase</fullName>
        <ecNumber evidence="3">2.7.13.3</ecNumber>
    </recommendedName>
</protein>
<dbReference type="InterPro" id="IPR004358">
    <property type="entry name" value="Sig_transdc_His_kin-like_C"/>
</dbReference>
<dbReference type="SUPFAM" id="SSF47384">
    <property type="entry name" value="Homodimeric domain of signal transducing histidine kinase"/>
    <property type="match status" value="1"/>
</dbReference>
<comment type="caution">
    <text evidence="15">The sequence shown here is derived from an EMBL/GenBank/DDBJ whole genome shotgun (WGS) entry which is preliminary data.</text>
</comment>
<evidence type="ECO:0000256" key="12">
    <source>
        <dbReference type="SAM" id="MobiDB-lite"/>
    </source>
</evidence>
<keyword evidence="10 13" id="KW-0472">Membrane</keyword>
<dbReference type="Gene3D" id="3.30.565.10">
    <property type="entry name" value="Histidine kinase-like ATPase, C-terminal domain"/>
    <property type="match status" value="1"/>
</dbReference>
<dbReference type="InterPro" id="IPR003594">
    <property type="entry name" value="HATPase_dom"/>
</dbReference>
<dbReference type="EC" id="2.7.13.3" evidence="3"/>
<keyword evidence="4" id="KW-0597">Phosphoprotein</keyword>
<evidence type="ECO:0000256" key="11">
    <source>
        <dbReference type="SAM" id="Coils"/>
    </source>
</evidence>
<dbReference type="FunFam" id="1.10.287.130:FF:000038">
    <property type="entry name" value="Sensory transduction histidine kinase"/>
    <property type="match status" value="1"/>
</dbReference>
<reference evidence="15 16" key="1">
    <citation type="submission" date="2019-03" db="EMBL/GenBank/DDBJ databases">
        <title>Genomic Encyclopedia of Type Strains, Phase IV (KMG-IV): sequencing the most valuable type-strain genomes for metagenomic binning, comparative biology and taxonomic classification.</title>
        <authorList>
            <person name="Goeker M."/>
        </authorList>
    </citation>
    <scope>NUCLEOTIDE SEQUENCE [LARGE SCALE GENOMIC DNA]</scope>
    <source>
        <strain evidence="15 16">DSM 102969</strain>
    </source>
</reference>
<comment type="catalytic activity">
    <reaction evidence="1">
        <text>ATP + protein L-histidine = ADP + protein N-phospho-L-histidine.</text>
        <dbReference type="EC" id="2.7.13.3"/>
    </reaction>
</comment>
<keyword evidence="13" id="KW-0812">Transmembrane</keyword>
<dbReference type="SMART" id="SM00388">
    <property type="entry name" value="HisKA"/>
    <property type="match status" value="1"/>
</dbReference>
<dbReference type="PANTHER" id="PTHR43047:SF72">
    <property type="entry name" value="OSMOSENSING HISTIDINE PROTEIN KINASE SLN1"/>
    <property type="match status" value="1"/>
</dbReference>
<dbReference type="GO" id="GO:0005524">
    <property type="term" value="F:ATP binding"/>
    <property type="evidence" value="ECO:0007669"/>
    <property type="project" value="UniProtKB-KW"/>
</dbReference>
<evidence type="ECO:0000259" key="14">
    <source>
        <dbReference type="PROSITE" id="PS50109"/>
    </source>
</evidence>
<dbReference type="GO" id="GO:0009927">
    <property type="term" value="F:histidine phosphotransfer kinase activity"/>
    <property type="evidence" value="ECO:0007669"/>
    <property type="project" value="TreeGrafter"/>
</dbReference>
<proteinExistence type="predicted"/>
<dbReference type="PRINTS" id="PR00344">
    <property type="entry name" value="BCTRLSENSOR"/>
</dbReference>
<feature type="coiled-coil region" evidence="11">
    <location>
        <begin position="212"/>
        <end position="246"/>
    </location>
</feature>
<evidence type="ECO:0000256" key="10">
    <source>
        <dbReference type="ARBA" id="ARBA00023136"/>
    </source>
</evidence>
<feature type="transmembrane region" description="Helical" evidence="13">
    <location>
        <begin position="135"/>
        <end position="153"/>
    </location>
</feature>
<evidence type="ECO:0000313" key="15">
    <source>
        <dbReference type="EMBL" id="TDP86198.1"/>
    </source>
</evidence>
<dbReference type="RefSeq" id="WP_281008609.1">
    <property type="nucleotide sequence ID" value="NZ_BSPM01000008.1"/>
</dbReference>
<evidence type="ECO:0000256" key="8">
    <source>
        <dbReference type="ARBA" id="ARBA00022840"/>
    </source>
</evidence>
<dbReference type="GO" id="GO:0000155">
    <property type="term" value="F:phosphorelay sensor kinase activity"/>
    <property type="evidence" value="ECO:0007669"/>
    <property type="project" value="InterPro"/>
</dbReference>
<dbReference type="InterPro" id="IPR003661">
    <property type="entry name" value="HisK_dim/P_dom"/>
</dbReference>
<dbReference type="SMART" id="SM00387">
    <property type="entry name" value="HATPase_c"/>
    <property type="match status" value="1"/>
</dbReference>
<dbReference type="Gene3D" id="1.10.287.130">
    <property type="match status" value="1"/>
</dbReference>
<dbReference type="CDD" id="cd00075">
    <property type="entry name" value="HATPase"/>
    <property type="match status" value="1"/>
</dbReference>
<sequence>MNRRKADRRRETSRAVRDVRERLSSSTGTRPAFDYELMLGYARNRVSAFAAVAVFVAVIAATASYWIALPLAAGWGTAALATLALNWLICRRFLGTSPEDVKLAYWRRQFAITEALFGLAFGALAFLPTAEPGQLGVFAFGALLTAIAVTGMVASNLPQAVIWGTLPMAVFGSAEMAMTQAFVGYTMAGFVVIAEGFFVLLAIRLHETSLTVLEFRAEKDALIAELEQAKAVSDDSRRRAEEANLAKSRFLATMSHELRTPLNAILGFSEIMKGEVFGPMGNDHYREYVTDIHNSGTHLLNLINEILDLSRIEAGRYALNEEAVRLADVVEDCHHLIKLKAKTKGLTIHEQFEPNLPKLWADERGLRQIVLNLLSNAVKFTPTGGEIWVKMGWTAGGGQYVSVRDNGPGIPEEEIPIVLSAFGQGSLAIKTAEQGTGLGLPIVQALVTMHGGTFDLRSKLREGTEVTVTFPPARVMEVMHQIAEPSGPDERRPGGFHDARRRA</sequence>
<dbReference type="PANTHER" id="PTHR43047">
    <property type="entry name" value="TWO-COMPONENT HISTIDINE PROTEIN KINASE"/>
    <property type="match status" value="1"/>
</dbReference>
<feature type="region of interest" description="Disordered" evidence="12">
    <location>
        <begin position="483"/>
        <end position="503"/>
    </location>
</feature>
<dbReference type="CDD" id="cd00082">
    <property type="entry name" value="HisKA"/>
    <property type="match status" value="1"/>
</dbReference>
<dbReference type="Pfam" id="PF02518">
    <property type="entry name" value="HATPase_c"/>
    <property type="match status" value="1"/>
</dbReference>